<dbReference type="OrthoDB" id="415411at2759"/>
<dbReference type="EMBL" id="VIIS01000623">
    <property type="protein sequence ID" value="KAF0306897.1"/>
    <property type="molecule type" value="Genomic_DNA"/>
</dbReference>
<dbReference type="Proteomes" id="UP000440578">
    <property type="component" value="Unassembled WGS sequence"/>
</dbReference>
<evidence type="ECO:0000313" key="3">
    <source>
        <dbReference type="EMBL" id="KAF0306897.1"/>
    </source>
</evidence>
<feature type="signal peptide" evidence="2">
    <location>
        <begin position="1"/>
        <end position="26"/>
    </location>
</feature>
<dbReference type="PANTHER" id="PTHR10151">
    <property type="entry name" value="ECTONUCLEOTIDE PYROPHOSPHATASE/PHOSPHODIESTERASE"/>
    <property type="match status" value="1"/>
</dbReference>
<keyword evidence="1" id="KW-0812">Transmembrane</keyword>
<keyword evidence="4" id="KW-1185">Reference proteome</keyword>
<evidence type="ECO:0000256" key="1">
    <source>
        <dbReference type="SAM" id="Phobius"/>
    </source>
</evidence>
<proteinExistence type="predicted"/>
<dbReference type="PANTHER" id="PTHR10151:SF120">
    <property type="entry name" value="BIS(5'-ADENOSYL)-TRIPHOSPHATASE"/>
    <property type="match status" value="1"/>
</dbReference>
<reference evidence="3 4" key="1">
    <citation type="submission" date="2019-07" db="EMBL/GenBank/DDBJ databases">
        <title>Draft genome assembly of a fouling barnacle, Amphibalanus amphitrite (Darwin, 1854): The first reference genome for Thecostraca.</title>
        <authorList>
            <person name="Kim W."/>
        </authorList>
    </citation>
    <scope>NUCLEOTIDE SEQUENCE [LARGE SCALE GENOMIC DNA]</scope>
    <source>
        <strain evidence="3">SNU_AA5</strain>
        <tissue evidence="3">Soma without cirri and trophi</tissue>
    </source>
</reference>
<dbReference type="GO" id="GO:0016787">
    <property type="term" value="F:hydrolase activity"/>
    <property type="evidence" value="ECO:0007669"/>
    <property type="project" value="UniProtKB-ARBA"/>
</dbReference>
<feature type="chain" id="PRO_5025523539" evidence="2">
    <location>
        <begin position="27"/>
        <end position="517"/>
    </location>
</feature>
<keyword evidence="2" id="KW-0732">Signal</keyword>
<dbReference type="PROSITE" id="PS51257">
    <property type="entry name" value="PROKAR_LIPOPROTEIN"/>
    <property type="match status" value="1"/>
</dbReference>
<dbReference type="InterPro" id="IPR017850">
    <property type="entry name" value="Alkaline_phosphatase_core_sf"/>
</dbReference>
<organism evidence="3 4">
    <name type="scientific">Amphibalanus amphitrite</name>
    <name type="common">Striped barnacle</name>
    <name type="synonym">Balanus amphitrite</name>
    <dbReference type="NCBI Taxonomy" id="1232801"/>
    <lineage>
        <taxon>Eukaryota</taxon>
        <taxon>Metazoa</taxon>
        <taxon>Ecdysozoa</taxon>
        <taxon>Arthropoda</taxon>
        <taxon>Crustacea</taxon>
        <taxon>Multicrustacea</taxon>
        <taxon>Cirripedia</taxon>
        <taxon>Thoracica</taxon>
        <taxon>Thoracicalcarea</taxon>
        <taxon>Balanomorpha</taxon>
        <taxon>Balanoidea</taxon>
        <taxon>Balanidae</taxon>
        <taxon>Amphibalaninae</taxon>
        <taxon>Amphibalanus</taxon>
    </lineage>
</organism>
<dbReference type="AlphaFoldDB" id="A0A6A4WHD3"/>
<protein>
    <submittedName>
        <fullName evidence="3">Ectonucleotide pyrophosphatase/phosphodiesterase family member 5</fullName>
    </submittedName>
</protein>
<dbReference type="SUPFAM" id="SSF53649">
    <property type="entry name" value="Alkaline phosphatase-like"/>
    <property type="match status" value="1"/>
</dbReference>
<name>A0A6A4WHD3_AMPAM</name>
<dbReference type="InterPro" id="IPR002591">
    <property type="entry name" value="Phosphodiest/P_Trfase"/>
</dbReference>
<dbReference type="Gene3D" id="3.30.1360.180">
    <property type="match status" value="1"/>
</dbReference>
<accession>A0A6A4WHD3</accession>
<dbReference type="Gene3D" id="3.40.720.10">
    <property type="entry name" value="Alkaline Phosphatase, subunit A"/>
    <property type="match status" value="1"/>
</dbReference>
<keyword evidence="1" id="KW-0472">Membrane</keyword>
<keyword evidence="1" id="KW-1133">Transmembrane helix</keyword>
<dbReference type="CDD" id="cd16018">
    <property type="entry name" value="Enpp"/>
    <property type="match status" value="1"/>
</dbReference>
<sequence>MGSRQLRFQLLLLLLAGCSLRAGGLSQQPILLVLSLDGFRYDYLSRANLTHFDQLRTQWTFVPHVQPVFPSKTYPNHISIATGLYSESHGVIGPFVEPETGRLVDHNETEFWNYSDAVQPIWVLNEAASPDRFSGCMMWPGCSFLKPPTYVQTYNSSIAWEDQVSMVFDWLRDTERPANLVFWYLDQPDSAGHEYGPDSPQVSAQLQRADRLLGYIGRTLRLFELEQRVNLVVTSDHGMAPVPADHLINLDTVVSPEWYTTLGPDPVLRVLPVTGKSLAVYGLLRDGSEKLGLNYTVYLKEKIPERWHYANNPRVTDILLVADLGYMFTTASFNRTLEYYRQMGRNGTGPYGDHGYDPASPLMDHPLLARGPAFRRQFVHTTRMENVDVAWLAALVLRLPLADDALNGSRLRVQPLLAPDSAAFWAGGAGAGFWTAVVLSVVFGSCVVALVIAVIKRSVRRQSVNSSLINGYMFRYSPVHRIHSRAERVSAAVGHGGIDGEEAEHLLSESTPPPTGV</sequence>
<dbReference type="Pfam" id="PF01663">
    <property type="entry name" value="Phosphodiest"/>
    <property type="match status" value="1"/>
</dbReference>
<feature type="transmembrane region" description="Helical" evidence="1">
    <location>
        <begin position="422"/>
        <end position="455"/>
    </location>
</feature>
<evidence type="ECO:0000256" key="2">
    <source>
        <dbReference type="SAM" id="SignalP"/>
    </source>
</evidence>
<comment type="caution">
    <text evidence="3">The sequence shown here is derived from an EMBL/GenBank/DDBJ whole genome shotgun (WGS) entry which is preliminary data.</text>
</comment>
<gene>
    <name evidence="3" type="primary">Enpp5</name>
    <name evidence="3" type="ORF">FJT64_021670</name>
</gene>
<evidence type="ECO:0000313" key="4">
    <source>
        <dbReference type="Proteomes" id="UP000440578"/>
    </source>
</evidence>